<dbReference type="EMBL" id="GGEC01089125">
    <property type="protein sequence ID" value="MBX69609.1"/>
    <property type="molecule type" value="Transcribed_RNA"/>
</dbReference>
<organism evidence="1">
    <name type="scientific">Rhizophora mucronata</name>
    <name type="common">Asiatic mangrove</name>
    <dbReference type="NCBI Taxonomy" id="61149"/>
    <lineage>
        <taxon>Eukaryota</taxon>
        <taxon>Viridiplantae</taxon>
        <taxon>Streptophyta</taxon>
        <taxon>Embryophyta</taxon>
        <taxon>Tracheophyta</taxon>
        <taxon>Spermatophyta</taxon>
        <taxon>Magnoliopsida</taxon>
        <taxon>eudicotyledons</taxon>
        <taxon>Gunneridae</taxon>
        <taxon>Pentapetalae</taxon>
        <taxon>rosids</taxon>
        <taxon>fabids</taxon>
        <taxon>Malpighiales</taxon>
        <taxon>Rhizophoraceae</taxon>
        <taxon>Rhizophora</taxon>
    </lineage>
</organism>
<evidence type="ECO:0000313" key="1">
    <source>
        <dbReference type="EMBL" id="MBX69609.1"/>
    </source>
</evidence>
<proteinExistence type="predicted"/>
<reference evidence="1" key="1">
    <citation type="submission" date="2018-02" db="EMBL/GenBank/DDBJ databases">
        <title>Rhizophora mucronata_Transcriptome.</title>
        <authorList>
            <person name="Meera S.P."/>
            <person name="Sreeshan A."/>
            <person name="Augustine A."/>
        </authorList>
    </citation>
    <scope>NUCLEOTIDE SEQUENCE</scope>
    <source>
        <tissue evidence="1">Leaf</tissue>
    </source>
</reference>
<name>A0A2P2QRG4_RHIMU</name>
<sequence>MEFLCLVFCFLLLLSSNNS</sequence>
<protein>
    <submittedName>
        <fullName evidence="1">Uncharacterized protein</fullName>
    </submittedName>
</protein>
<dbReference type="AlphaFoldDB" id="A0A2P2QRG4"/>
<accession>A0A2P2QRG4</accession>